<feature type="chain" id="PRO_5017805608" evidence="1">
    <location>
        <begin position="26"/>
        <end position="201"/>
    </location>
</feature>
<accession>A0A3E2NVN2</accession>
<dbReference type="Proteomes" id="UP000260823">
    <property type="component" value="Unassembled WGS sequence"/>
</dbReference>
<comment type="caution">
    <text evidence="3">The sequence shown here is derived from an EMBL/GenBank/DDBJ whole genome shotgun (WGS) entry which is preliminary data.</text>
</comment>
<sequence>MIWYKSLRLPLLLVGLVICATRTQATSITDPDSRLRLNNAYEGEKPIVFPTPPADLSRLFYVQRMPNINTLIYELNIDKETGKPNEDAPVHPYWIRYADKGQKEELNYVQRKFAYGLVQKKTGEDKYDIRFVSYKKFPLTLMKGADGKYHIFATVAQKLMALSYIFIKIEGGSFWLPNIVYVEMRGNDPVTGKEITERFKP</sequence>
<dbReference type="Pfam" id="PF16117">
    <property type="entry name" value="DUF4833"/>
    <property type="match status" value="1"/>
</dbReference>
<evidence type="ECO:0000256" key="1">
    <source>
        <dbReference type="SAM" id="SignalP"/>
    </source>
</evidence>
<keyword evidence="4" id="KW-1185">Reference proteome</keyword>
<protein>
    <submittedName>
        <fullName evidence="3">DUF4833 domain-containing protein</fullName>
    </submittedName>
</protein>
<feature type="signal peptide" evidence="1">
    <location>
        <begin position="1"/>
        <end position="25"/>
    </location>
</feature>
<dbReference type="InterPro" id="IPR032269">
    <property type="entry name" value="DUF4833"/>
</dbReference>
<dbReference type="AlphaFoldDB" id="A0A3E2NVN2"/>
<gene>
    <name evidence="3" type="ORF">DYU05_05290</name>
</gene>
<dbReference type="EMBL" id="QWDE01000001">
    <property type="protein sequence ID" value="RFZ85019.1"/>
    <property type="molecule type" value="Genomic_DNA"/>
</dbReference>
<evidence type="ECO:0000259" key="2">
    <source>
        <dbReference type="Pfam" id="PF16117"/>
    </source>
</evidence>
<reference evidence="3 4" key="1">
    <citation type="submission" date="2018-08" db="EMBL/GenBank/DDBJ databases">
        <title>Mucilaginibacter terrae sp. nov., isolated from manganese diggings.</title>
        <authorList>
            <person name="Huang Y."/>
            <person name="Zhou Z."/>
        </authorList>
    </citation>
    <scope>NUCLEOTIDE SEQUENCE [LARGE SCALE GENOMIC DNA]</scope>
    <source>
        <strain evidence="3 4">ZH6</strain>
    </source>
</reference>
<evidence type="ECO:0000313" key="3">
    <source>
        <dbReference type="EMBL" id="RFZ85019.1"/>
    </source>
</evidence>
<dbReference type="RefSeq" id="WP_117381920.1">
    <property type="nucleotide sequence ID" value="NZ_QWDE01000001.1"/>
</dbReference>
<keyword evidence="1" id="KW-0732">Signal</keyword>
<name>A0A3E2NVN2_9SPHI</name>
<proteinExistence type="predicted"/>
<organism evidence="3 4">
    <name type="scientific">Mucilaginibacter terrenus</name>
    <dbReference type="NCBI Taxonomy" id="2482727"/>
    <lineage>
        <taxon>Bacteria</taxon>
        <taxon>Pseudomonadati</taxon>
        <taxon>Bacteroidota</taxon>
        <taxon>Sphingobacteriia</taxon>
        <taxon>Sphingobacteriales</taxon>
        <taxon>Sphingobacteriaceae</taxon>
        <taxon>Mucilaginibacter</taxon>
    </lineage>
</organism>
<dbReference type="OrthoDB" id="9785831at2"/>
<evidence type="ECO:0000313" key="4">
    <source>
        <dbReference type="Proteomes" id="UP000260823"/>
    </source>
</evidence>
<feature type="domain" description="DUF4833" evidence="2">
    <location>
        <begin position="60"/>
        <end position="198"/>
    </location>
</feature>